<dbReference type="AlphaFoldDB" id="A0A1G9ZFL7"/>
<dbReference type="RefSeq" id="WP_090839490.1">
    <property type="nucleotide sequence ID" value="NZ_FNIL01000001.1"/>
</dbReference>
<feature type="domain" description="DUF2157" evidence="2">
    <location>
        <begin position="9"/>
        <end position="114"/>
    </location>
</feature>
<feature type="transmembrane region" description="Helical" evidence="1">
    <location>
        <begin position="198"/>
        <end position="215"/>
    </location>
</feature>
<evidence type="ECO:0000256" key="1">
    <source>
        <dbReference type="SAM" id="Phobius"/>
    </source>
</evidence>
<feature type="transmembrane region" description="Helical" evidence="1">
    <location>
        <begin position="248"/>
        <end position="265"/>
    </location>
</feature>
<feature type="transmembrane region" description="Helical" evidence="1">
    <location>
        <begin position="405"/>
        <end position="424"/>
    </location>
</feature>
<feature type="transmembrane region" description="Helical" evidence="1">
    <location>
        <begin position="70"/>
        <end position="88"/>
    </location>
</feature>
<feature type="transmembrane region" description="Helical" evidence="1">
    <location>
        <begin position="143"/>
        <end position="162"/>
    </location>
</feature>
<feature type="transmembrane region" description="Helical" evidence="1">
    <location>
        <begin position="285"/>
        <end position="305"/>
    </location>
</feature>
<feature type="transmembrane region" description="Helical" evidence="1">
    <location>
        <begin position="311"/>
        <end position="329"/>
    </location>
</feature>
<keyword evidence="1" id="KW-1133">Transmembrane helix</keyword>
<feature type="transmembrane region" description="Helical" evidence="1">
    <location>
        <begin position="222"/>
        <end position="242"/>
    </location>
</feature>
<keyword evidence="1" id="KW-0812">Transmembrane</keyword>
<name>A0A1G9ZFL7_9BACI</name>
<organism evidence="3 4">
    <name type="scientific">Alkalicoccus daliensis</name>
    <dbReference type="NCBI Taxonomy" id="745820"/>
    <lineage>
        <taxon>Bacteria</taxon>
        <taxon>Bacillati</taxon>
        <taxon>Bacillota</taxon>
        <taxon>Bacilli</taxon>
        <taxon>Bacillales</taxon>
        <taxon>Bacillaceae</taxon>
        <taxon>Alkalicoccus</taxon>
    </lineage>
</organism>
<feature type="transmembrane region" description="Helical" evidence="1">
    <location>
        <begin position="94"/>
        <end position="110"/>
    </location>
</feature>
<feature type="transmembrane region" description="Helical" evidence="1">
    <location>
        <begin position="504"/>
        <end position="525"/>
    </location>
</feature>
<feature type="transmembrane region" description="Helical" evidence="1">
    <location>
        <begin position="336"/>
        <end position="352"/>
    </location>
</feature>
<dbReference type="Proteomes" id="UP000198778">
    <property type="component" value="Unassembled WGS sequence"/>
</dbReference>
<dbReference type="InterPro" id="IPR018677">
    <property type="entry name" value="DUF2157"/>
</dbReference>
<reference evidence="4" key="1">
    <citation type="submission" date="2016-10" db="EMBL/GenBank/DDBJ databases">
        <authorList>
            <person name="Varghese N."/>
            <person name="Submissions S."/>
        </authorList>
    </citation>
    <scope>NUCLEOTIDE SEQUENCE [LARGE SCALE GENOMIC DNA]</scope>
    <source>
        <strain evidence="4">CGMCC 1.10369</strain>
    </source>
</reference>
<protein>
    <submittedName>
        <fullName evidence="3">Uncharacterized membrane protein</fullName>
    </submittedName>
</protein>
<feature type="transmembrane region" description="Helical" evidence="1">
    <location>
        <begin position="479"/>
        <end position="498"/>
    </location>
</feature>
<dbReference type="EMBL" id="FNIL01000001">
    <property type="protein sequence ID" value="SDN20139.1"/>
    <property type="molecule type" value="Genomic_DNA"/>
</dbReference>
<dbReference type="OrthoDB" id="4868247at2"/>
<gene>
    <name evidence="3" type="ORF">SAMN04488053_10186</name>
</gene>
<feature type="transmembrane region" description="Helical" evidence="1">
    <location>
        <begin position="537"/>
        <end position="560"/>
    </location>
</feature>
<feature type="transmembrane region" description="Helical" evidence="1">
    <location>
        <begin position="174"/>
        <end position="192"/>
    </location>
</feature>
<feature type="transmembrane region" description="Helical" evidence="1">
    <location>
        <begin position="453"/>
        <end position="472"/>
    </location>
</feature>
<evidence type="ECO:0000313" key="4">
    <source>
        <dbReference type="Proteomes" id="UP000198778"/>
    </source>
</evidence>
<dbReference type="Pfam" id="PF09925">
    <property type="entry name" value="DUF2157"/>
    <property type="match status" value="1"/>
</dbReference>
<keyword evidence="1" id="KW-0472">Membrane</keyword>
<feature type="transmembrane region" description="Helical" evidence="1">
    <location>
        <begin position="117"/>
        <end position="137"/>
    </location>
</feature>
<keyword evidence="4" id="KW-1185">Reference proteome</keyword>
<evidence type="ECO:0000313" key="3">
    <source>
        <dbReference type="EMBL" id="SDN20139.1"/>
    </source>
</evidence>
<evidence type="ECO:0000259" key="2">
    <source>
        <dbReference type="Pfam" id="PF09925"/>
    </source>
</evidence>
<accession>A0A1G9ZFL7</accession>
<proteinExistence type="predicted"/>
<feature type="transmembrane region" description="Helical" evidence="1">
    <location>
        <begin position="429"/>
        <end position="447"/>
    </location>
</feature>
<sequence>MESIQVPIIRWTYVLGISLLIAAAVFYAETWWNVMERLGQTAVITGFVLVFFGFTYLFQKNNPFFSRLSFLAGLISLGPAIMLIGNIYHSQAEAYWLFIFWLLPVILVTLQSKSLSFLLLRFFLVQSLLWTLLFPTYQTWSEGILLTGFIISSIVNAGFYLWSARAGSPKILQAAWFAAVHIFGAAGAVRYVLPDYELLANGYYLVLLTVCFLLFRKKSTELRITIAASSFYLGQLVLLSMIDIVNSMIFLLIFLLAGAAVYGSIKLIKTLNKGSSSQKWKDFSLHAVTILGALIAAVSFGGFIGVFAYELFSGILFAAGCIAFAAAYFIKKADQYFVQALILFGVFLILGISFNLLIWQLLPILILFALLWQGMGKLQKTALYLTGNIIVLFWMETFLNSAHISALMLLGLNLLVLLLCFLFLKERELYLLAYTGALISGYSLPYTADIGEWLYWSYTGVFFAAASILIYVQLRRKDTSALVITAVFWFILIFVQYIDLFWNYVSISITLAVLGICFVTAAYFMDRNNTSFSNGTGLTWGWSAPVAMAVTFAVILVPAVQSEAALRDGNIYWLEVEHYNAEYMEFDTTAYFEIHNLPEEQYFKKGTFVYGELEEQGSGVYELKRMKSSKEKAAAPFIRGRVTSWGQVDFGLGTYPDAKGEISEVLLRVGTDGVAVVEDVRYK</sequence>
<feature type="transmembrane region" description="Helical" evidence="1">
    <location>
        <begin position="12"/>
        <end position="32"/>
    </location>
</feature>
<feature type="transmembrane region" description="Helical" evidence="1">
    <location>
        <begin position="38"/>
        <end position="58"/>
    </location>
</feature>